<evidence type="ECO:0000313" key="3">
    <source>
        <dbReference type="Proteomes" id="UP001204144"/>
    </source>
</evidence>
<feature type="transmembrane region" description="Helical" evidence="1">
    <location>
        <begin position="156"/>
        <end position="180"/>
    </location>
</feature>
<accession>A0AAE3H259</accession>
<protein>
    <submittedName>
        <fullName evidence="2">Uncharacterized protein</fullName>
    </submittedName>
</protein>
<feature type="transmembrane region" description="Helical" evidence="1">
    <location>
        <begin position="67"/>
        <end position="85"/>
    </location>
</feature>
<evidence type="ECO:0000313" key="2">
    <source>
        <dbReference type="EMBL" id="MCP9763543.1"/>
    </source>
</evidence>
<proteinExistence type="predicted"/>
<keyword evidence="3" id="KW-1185">Reference proteome</keyword>
<dbReference type="Proteomes" id="UP001204144">
    <property type="component" value="Unassembled WGS sequence"/>
</dbReference>
<reference evidence="2 3" key="1">
    <citation type="submission" date="2018-11" db="EMBL/GenBank/DDBJ databases">
        <title>Novel bacteria species description.</title>
        <authorList>
            <person name="Han J.-H."/>
        </authorList>
    </citation>
    <scope>NUCLEOTIDE SEQUENCE [LARGE SCALE GENOMIC DNA]</scope>
    <source>
        <strain evidence="2 3">KCTC23259</strain>
    </source>
</reference>
<name>A0AAE3H259_9BACT</name>
<feature type="transmembrane region" description="Helical" evidence="1">
    <location>
        <begin position="186"/>
        <end position="210"/>
    </location>
</feature>
<feature type="transmembrane region" description="Helical" evidence="1">
    <location>
        <begin position="6"/>
        <end position="26"/>
    </location>
</feature>
<dbReference type="RefSeq" id="WP_255037323.1">
    <property type="nucleotide sequence ID" value="NZ_RJUF01000031.1"/>
</dbReference>
<evidence type="ECO:0000256" key="1">
    <source>
        <dbReference type="SAM" id="Phobius"/>
    </source>
</evidence>
<feature type="transmembrane region" description="Helical" evidence="1">
    <location>
        <begin position="38"/>
        <end position="55"/>
    </location>
</feature>
<dbReference type="EMBL" id="RJUF01000031">
    <property type="protein sequence ID" value="MCP9763543.1"/>
    <property type="molecule type" value="Genomic_DNA"/>
</dbReference>
<feature type="transmembrane region" description="Helical" evidence="1">
    <location>
        <begin position="122"/>
        <end position="144"/>
    </location>
</feature>
<keyword evidence="1" id="KW-0812">Transmembrane</keyword>
<gene>
    <name evidence="2" type="ORF">EGI31_11300</name>
</gene>
<comment type="caution">
    <text evidence="2">The sequence shown here is derived from an EMBL/GenBank/DDBJ whole genome shotgun (WGS) entry which is preliminary data.</text>
</comment>
<feature type="transmembrane region" description="Helical" evidence="1">
    <location>
        <begin position="97"/>
        <end position="116"/>
    </location>
</feature>
<organism evidence="2 3">
    <name type="scientific">Lacihabitans soyangensis</name>
    <dbReference type="NCBI Taxonomy" id="869394"/>
    <lineage>
        <taxon>Bacteria</taxon>
        <taxon>Pseudomonadati</taxon>
        <taxon>Bacteroidota</taxon>
        <taxon>Cytophagia</taxon>
        <taxon>Cytophagales</taxon>
        <taxon>Leadbetterellaceae</taxon>
        <taxon>Lacihabitans</taxon>
    </lineage>
</organism>
<keyword evidence="1" id="KW-1133">Transmembrane helix</keyword>
<keyword evidence="1" id="KW-0472">Membrane</keyword>
<dbReference type="AlphaFoldDB" id="A0AAE3H259"/>
<sequence length="215" mass="25348">MINDFLIWFLDYVQYFLILPLAVGILNYKYLKGETMAVFYYILIAIFFEILSRTLMHLKVRNTLPFLHLYTVVEFSIFWLFYYRFFKVFYSPLGMKVLLVTFLLFAILNAIFLQKINTFNTYARGFESLIMIALSLMAFNKIIVELDTRYPTSQPVFWVNSALLFYFSGNLVVFVMSNYISGDNKLLLVSWGIHAILMAILNSFIAIGLWQTRRQ</sequence>